<evidence type="ECO:0008006" key="12">
    <source>
        <dbReference type="Google" id="ProtNLM"/>
    </source>
</evidence>
<comment type="cofactor">
    <cofactor evidence="1 8">
        <name>heme</name>
        <dbReference type="ChEBI" id="CHEBI:30413"/>
    </cofactor>
</comment>
<feature type="binding site" description="axial binding residue" evidence="8">
    <location>
        <position position="138"/>
    </location>
    <ligand>
        <name>heme</name>
        <dbReference type="ChEBI" id="CHEBI:30413"/>
    </ligand>
    <ligandPart>
        <name>Fe</name>
        <dbReference type="ChEBI" id="CHEBI:18248"/>
    </ligandPart>
</feature>
<keyword evidence="9" id="KW-0560">Oxidoreductase</keyword>
<dbReference type="PRINTS" id="PR00465">
    <property type="entry name" value="EP450IV"/>
</dbReference>
<evidence type="ECO:0000256" key="3">
    <source>
        <dbReference type="ARBA" id="ARBA00010617"/>
    </source>
</evidence>
<dbReference type="Pfam" id="PF00067">
    <property type="entry name" value="p450"/>
    <property type="match status" value="1"/>
</dbReference>
<dbReference type="PRINTS" id="PR00385">
    <property type="entry name" value="P450"/>
</dbReference>
<dbReference type="InterPro" id="IPR050196">
    <property type="entry name" value="Cytochrome_P450_Monoox"/>
</dbReference>
<dbReference type="InterPro" id="IPR002403">
    <property type="entry name" value="Cyt_P450_E_grp-IV"/>
</dbReference>
<evidence type="ECO:0000256" key="8">
    <source>
        <dbReference type="PIRSR" id="PIRSR602403-1"/>
    </source>
</evidence>
<evidence type="ECO:0000256" key="5">
    <source>
        <dbReference type="ARBA" id="ARBA00022723"/>
    </source>
</evidence>
<reference evidence="10" key="1">
    <citation type="submission" date="2023-10" db="EMBL/GenBank/DDBJ databases">
        <title>Genome assembly of Pristionchus species.</title>
        <authorList>
            <person name="Yoshida K."/>
            <person name="Sommer R.J."/>
        </authorList>
    </citation>
    <scope>NUCLEOTIDE SEQUENCE</scope>
    <source>
        <strain evidence="10">RS0144</strain>
    </source>
</reference>
<evidence type="ECO:0000256" key="2">
    <source>
        <dbReference type="ARBA" id="ARBA00003690"/>
    </source>
</evidence>
<keyword evidence="11" id="KW-1185">Reference proteome</keyword>
<comment type="caution">
    <text evidence="10">The sequence shown here is derived from an EMBL/GenBank/DDBJ whole genome shotgun (WGS) entry which is preliminary data.</text>
</comment>
<dbReference type="PANTHER" id="PTHR24291:SF130">
    <property type="entry name" value="CYTOCHROME P450 FAMILY"/>
    <property type="match status" value="1"/>
</dbReference>
<name>A0AAV5UIA5_9BILA</name>
<dbReference type="GO" id="GO:0016705">
    <property type="term" value="F:oxidoreductase activity, acting on paired donors, with incorporation or reduction of molecular oxygen"/>
    <property type="evidence" value="ECO:0007669"/>
    <property type="project" value="InterPro"/>
</dbReference>
<evidence type="ECO:0000256" key="6">
    <source>
        <dbReference type="ARBA" id="ARBA00023004"/>
    </source>
</evidence>
<dbReference type="Proteomes" id="UP001432027">
    <property type="component" value="Unassembled WGS sequence"/>
</dbReference>
<keyword evidence="5 8" id="KW-0479">Metal-binding</keyword>
<evidence type="ECO:0000256" key="4">
    <source>
        <dbReference type="ARBA" id="ARBA00022617"/>
    </source>
</evidence>
<evidence type="ECO:0000313" key="10">
    <source>
        <dbReference type="EMBL" id="GMT05634.1"/>
    </source>
</evidence>
<dbReference type="Gene3D" id="1.10.630.10">
    <property type="entry name" value="Cytochrome P450"/>
    <property type="match status" value="1"/>
</dbReference>
<dbReference type="AlphaFoldDB" id="A0AAV5UIA5"/>
<sequence>GHDTTSSGMGWALWCLATNQEVQEAACQEVSATFGGSDRSITVEDLKAMPYLEKVIKETLRIFPAVPQVQRKVEHDFKIGEYIVPAGTDLMLPPLLVHHNAKVYPDHWKFDPERFNPDKIHGRHAYDYVPFSAGVRNCIGQRFALYEEKLVITWILRRFSIHTDRPMLSNTCGAEVVLRPLLGVPVTLQPRPEIAQ</sequence>
<dbReference type="PANTHER" id="PTHR24291">
    <property type="entry name" value="CYTOCHROME P450 FAMILY 4"/>
    <property type="match status" value="1"/>
</dbReference>
<accession>A0AAV5UIA5</accession>
<keyword evidence="4 8" id="KW-0349">Heme</keyword>
<dbReference type="GO" id="GO:0005789">
    <property type="term" value="C:endoplasmic reticulum membrane"/>
    <property type="evidence" value="ECO:0007669"/>
    <property type="project" value="UniProtKB-SubCell"/>
</dbReference>
<dbReference type="InterPro" id="IPR036396">
    <property type="entry name" value="Cyt_P450_sf"/>
</dbReference>
<keyword evidence="7 9" id="KW-0503">Monooxygenase</keyword>
<keyword evidence="6 8" id="KW-0408">Iron</keyword>
<dbReference type="InterPro" id="IPR001128">
    <property type="entry name" value="Cyt_P450"/>
</dbReference>
<feature type="non-terminal residue" evidence="10">
    <location>
        <position position="1"/>
    </location>
</feature>
<evidence type="ECO:0000313" key="11">
    <source>
        <dbReference type="Proteomes" id="UP001432027"/>
    </source>
</evidence>
<protein>
    <recommendedName>
        <fullName evidence="12">Cytochrome P450</fullName>
    </recommendedName>
</protein>
<dbReference type="SUPFAM" id="SSF48264">
    <property type="entry name" value="Cytochrome P450"/>
    <property type="match status" value="1"/>
</dbReference>
<comment type="similarity">
    <text evidence="3 9">Belongs to the cytochrome P450 family.</text>
</comment>
<comment type="function">
    <text evidence="2">May be involved in the metabolism of insect hormones and in the breakdown of synthetic insecticides.</text>
</comment>
<dbReference type="GO" id="GO:0004497">
    <property type="term" value="F:monooxygenase activity"/>
    <property type="evidence" value="ECO:0007669"/>
    <property type="project" value="UniProtKB-KW"/>
</dbReference>
<dbReference type="GO" id="GO:0005506">
    <property type="term" value="F:iron ion binding"/>
    <property type="evidence" value="ECO:0007669"/>
    <property type="project" value="InterPro"/>
</dbReference>
<proteinExistence type="inferred from homology"/>
<dbReference type="InterPro" id="IPR017972">
    <property type="entry name" value="Cyt_P450_CS"/>
</dbReference>
<dbReference type="EMBL" id="BTSX01000006">
    <property type="protein sequence ID" value="GMT05634.1"/>
    <property type="molecule type" value="Genomic_DNA"/>
</dbReference>
<gene>
    <name evidence="10" type="ORF">PENTCL1PPCAC_27808</name>
</gene>
<dbReference type="GO" id="GO:0020037">
    <property type="term" value="F:heme binding"/>
    <property type="evidence" value="ECO:0007669"/>
    <property type="project" value="InterPro"/>
</dbReference>
<evidence type="ECO:0000256" key="1">
    <source>
        <dbReference type="ARBA" id="ARBA00001971"/>
    </source>
</evidence>
<organism evidence="10 11">
    <name type="scientific">Pristionchus entomophagus</name>
    <dbReference type="NCBI Taxonomy" id="358040"/>
    <lineage>
        <taxon>Eukaryota</taxon>
        <taxon>Metazoa</taxon>
        <taxon>Ecdysozoa</taxon>
        <taxon>Nematoda</taxon>
        <taxon>Chromadorea</taxon>
        <taxon>Rhabditida</taxon>
        <taxon>Rhabditina</taxon>
        <taxon>Diplogasteromorpha</taxon>
        <taxon>Diplogasteroidea</taxon>
        <taxon>Neodiplogasteridae</taxon>
        <taxon>Pristionchus</taxon>
    </lineage>
</organism>
<dbReference type="PROSITE" id="PS00086">
    <property type="entry name" value="CYTOCHROME_P450"/>
    <property type="match status" value="1"/>
</dbReference>
<evidence type="ECO:0000256" key="9">
    <source>
        <dbReference type="RuleBase" id="RU000461"/>
    </source>
</evidence>
<evidence type="ECO:0000256" key="7">
    <source>
        <dbReference type="ARBA" id="ARBA00023033"/>
    </source>
</evidence>